<evidence type="ECO:0008006" key="10">
    <source>
        <dbReference type="Google" id="ProtNLM"/>
    </source>
</evidence>
<sequence length="103" mass="10659">MIGNIIVWLIIGIVVGALARLVLPGKQSIGWAPTIIIGIVAALIGGFISYSLLDVDDNGGIQWIPLIISVVLGAIGVSIYAGMQAKKVRSGLPTDLSGNSRAH</sequence>
<evidence type="ECO:0000256" key="4">
    <source>
        <dbReference type="ARBA" id="ARBA00022692"/>
    </source>
</evidence>
<evidence type="ECO:0000256" key="6">
    <source>
        <dbReference type="ARBA" id="ARBA00023136"/>
    </source>
</evidence>
<dbReference type="PANTHER" id="PTHR33884">
    <property type="entry name" value="UPF0410 PROTEIN YMGE"/>
    <property type="match status" value="1"/>
</dbReference>
<name>A0A0L6CFR1_9MICO</name>
<keyword evidence="6 7" id="KW-0472">Membrane</keyword>
<dbReference type="Proteomes" id="UP000037397">
    <property type="component" value="Unassembled WGS sequence"/>
</dbReference>
<organism evidence="8 9">
    <name type="scientific">Luteipulveratus halotolerans</name>
    <dbReference type="NCBI Taxonomy" id="1631356"/>
    <lineage>
        <taxon>Bacteria</taxon>
        <taxon>Bacillati</taxon>
        <taxon>Actinomycetota</taxon>
        <taxon>Actinomycetes</taxon>
        <taxon>Micrococcales</taxon>
        <taxon>Dermacoccaceae</taxon>
        <taxon>Luteipulveratus</taxon>
    </lineage>
</organism>
<evidence type="ECO:0000256" key="2">
    <source>
        <dbReference type="ARBA" id="ARBA00011006"/>
    </source>
</evidence>
<feature type="transmembrane region" description="Helical" evidence="7">
    <location>
        <begin position="30"/>
        <end position="51"/>
    </location>
</feature>
<gene>
    <name evidence="8" type="ORF">VV01_04165</name>
</gene>
<dbReference type="InterPro" id="IPR007341">
    <property type="entry name" value="Transgly_assoc"/>
</dbReference>
<dbReference type="GO" id="GO:0005886">
    <property type="term" value="C:plasma membrane"/>
    <property type="evidence" value="ECO:0007669"/>
    <property type="project" value="UniProtKB-SubCell"/>
</dbReference>
<keyword evidence="5 7" id="KW-1133">Transmembrane helix</keyword>
<feature type="transmembrane region" description="Helical" evidence="7">
    <location>
        <begin position="6"/>
        <end position="23"/>
    </location>
</feature>
<comment type="similarity">
    <text evidence="2">Belongs to the UPF0410 family.</text>
</comment>
<evidence type="ECO:0000313" key="8">
    <source>
        <dbReference type="EMBL" id="KNX36529.1"/>
    </source>
</evidence>
<comment type="caution">
    <text evidence="8">The sequence shown here is derived from an EMBL/GenBank/DDBJ whole genome shotgun (WGS) entry which is preliminary data.</text>
</comment>
<evidence type="ECO:0000256" key="7">
    <source>
        <dbReference type="SAM" id="Phobius"/>
    </source>
</evidence>
<accession>A0A0L6CFR1</accession>
<dbReference type="RefSeq" id="WP_050668793.1">
    <property type="nucleotide sequence ID" value="NZ_LAIR01000002.1"/>
</dbReference>
<keyword evidence="4 7" id="KW-0812">Transmembrane</keyword>
<feature type="transmembrane region" description="Helical" evidence="7">
    <location>
        <begin position="63"/>
        <end position="83"/>
    </location>
</feature>
<dbReference type="OrthoDB" id="5197368at2"/>
<evidence type="ECO:0000256" key="5">
    <source>
        <dbReference type="ARBA" id="ARBA00022989"/>
    </source>
</evidence>
<protein>
    <recommendedName>
        <fullName evidence="10">Transglycosylase</fullName>
    </recommendedName>
</protein>
<keyword evidence="9" id="KW-1185">Reference proteome</keyword>
<evidence type="ECO:0000256" key="1">
    <source>
        <dbReference type="ARBA" id="ARBA00004651"/>
    </source>
</evidence>
<dbReference type="PANTHER" id="PTHR33884:SF3">
    <property type="entry name" value="UPF0410 PROTEIN YMGE"/>
    <property type="match status" value="1"/>
</dbReference>
<comment type="subcellular location">
    <subcellularLocation>
        <location evidence="1">Cell membrane</location>
        <topology evidence="1">Multi-pass membrane protein</topology>
    </subcellularLocation>
</comment>
<dbReference type="STRING" id="1631356.VV01_04165"/>
<dbReference type="AlphaFoldDB" id="A0A0L6CFR1"/>
<evidence type="ECO:0000256" key="3">
    <source>
        <dbReference type="ARBA" id="ARBA00022475"/>
    </source>
</evidence>
<proteinExistence type="inferred from homology"/>
<dbReference type="EMBL" id="LAIR01000002">
    <property type="protein sequence ID" value="KNX36529.1"/>
    <property type="molecule type" value="Genomic_DNA"/>
</dbReference>
<evidence type="ECO:0000313" key="9">
    <source>
        <dbReference type="Proteomes" id="UP000037397"/>
    </source>
</evidence>
<reference evidence="9" key="1">
    <citation type="submission" date="2015-03" db="EMBL/GenBank/DDBJ databases">
        <title>Luteipulveratus halotolerans sp. nov., a novel actinobacterium (Dermacoccaceae) from Sarawak, Malaysia.</title>
        <authorList>
            <person name="Juboi H."/>
            <person name="Basik A."/>
            <person name="Shamsul S.S."/>
            <person name="Arnold P."/>
            <person name="Schmitt E.K."/>
            <person name="Sanglier J.-J."/>
            <person name="Yeo T."/>
        </authorList>
    </citation>
    <scope>NUCLEOTIDE SEQUENCE [LARGE SCALE GENOMIC DNA]</scope>
    <source>
        <strain evidence="9">C296001</strain>
    </source>
</reference>
<keyword evidence="3" id="KW-1003">Cell membrane</keyword>